<dbReference type="PANTHER" id="PTHR43023">
    <property type="entry name" value="PROTEIN TRIGALACTOSYLDIACYLGLYCEROL 3, CHLOROPLASTIC"/>
    <property type="match status" value="1"/>
</dbReference>
<dbReference type="PROSITE" id="PS00211">
    <property type="entry name" value="ABC_TRANSPORTER_1"/>
    <property type="match status" value="1"/>
</dbReference>
<proteinExistence type="predicted"/>
<organism evidence="6 7">
    <name type="scientific">Candidatus Coxiella mudrowiae</name>
    <dbReference type="NCBI Taxonomy" id="2054173"/>
    <lineage>
        <taxon>Bacteria</taxon>
        <taxon>Pseudomonadati</taxon>
        <taxon>Pseudomonadota</taxon>
        <taxon>Gammaproteobacteria</taxon>
        <taxon>Legionellales</taxon>
        <taxon>Coxiellaceae</taxon>
        <taxon>Coxiella</taxon>
    </lineage>
</organism>
<accession>A0ABN4HQK7</accession>
<dbReference type="PROSITE" id="PS50893">
    <property type="entry name" value="ABC_TRANSPORTER_2"/>
    <property type="match status" value="1"/>
</dbReference>
<evidence type="ECO:0000256" key="2">
    <source>
        <dbReference type="ARBA" id="ARBA00022741"/>
    </source>
</evidence>
<evidence type="ECO:0000313" key="7">
    <source>
        <dbReference type="Proteomes" id="UP000063965"/>
    </source>
</evidence>
<dbReference type="SMART" id="SM00382">
    <property type="entry name" value="AAA"/>
    <property type="match status" value="1"/>
</dbReference>
<evidence type="ECO:0000256" key="1">
    <source>
        <dbReference type="ARBA" id="ARBA00022448"/>
    </source>
</evidence>
<dbReference type="InterPro" id="IPR003593">
    <property type="entry name" value="AAA+_ATPase"/>
</dbReference>
<dbReference type="InterPro" id="IPR027417">
    <property type="entry name" value="P-loop_NTPase"/>
</dbReference>
<protein>
    <submittedName>
        <fullName evidence="6">ABC transporter maintaining OM lipid asymmetry, ATP-binding protein MlaF</fullName>
    </submittedName>
</protein>
<evidence type="ECO:0000256" key="3">
    <source>
        <dbReference type="ARBA" id="ARBA00022840"/>
    </source>
</evidence>
<dbReference type="Proteomes" id="UP000063965">
    <property type="component" value="Chromosome"/>
</dbReference>
<gene>
    <name evidence="5" type="ORF">CleRT_05100</name>
    <name evidence="6" type="ORF">CleRT_06540</name>
</gene>
<keyword evidence="2" id="KW-0547">Nucleotide-binding</keyword>
<keyword evidence="7" id="KW-1185">Reference proteome</keyword>
<evidence type="ECO:0000259" key="4">
    <source>
        <dbReference type="PROSITE" id="PS50893"/>
    </source>
</evidence>
<dbReference type="EMBL" id="CP011126">
    <property type="protein sequence ID" value="AKQ33514.1"/>
    <property type="molecule type" value="Genomic_DNA"/>
</dbReference>
<dbReference type="InterPro" id="IPR017871">
    <property type="entry name" value="ABC_transporter-like_CS"/>
</dbReference>
<reference evidence="6 7" key="1">
    <citation type="journal article" date="2015" name="Genome Biol. Evol.">
        <title>Distinctive Genome Reduction Rates Revealed by Genomic Analyses of Two Coxiella-Like Endosymbionts in Ticks.</title>
        <authorList>
            <person name="Gottlieb Y."/>
            <person name="Lalzar I."/>
            <person name="Klasson L."/>
        </authorList>
    </citation>
    <scope>NUCLEOTIDE SEQUENCE [LARGE SCALE GENOMIC DNA]</scope>
    <source>
        <strain evidence="6 7">CRt</strain>
    </source>
</reference>
<dbReference type="PANTHER" id="PTHR43023:SF6">
    <property type="entry name" value="INTERMEMBRANE PHOSPHOLIPID TRANSPORT SYSTEM ATP-BINDING PROTEIN MLAF"/>
    <property type="match status" value="1"/>
</dbReference>
<dbReference type="Pfam" id="PF00005">
    <property type="entry name" value="ABC_tran"/>
    <property type="match status" value="1"/>
</dbReference>
<dbReference type="Gene3D" id="3.40.50.300">
    <property type="entry name" value="P-loop containing nucleotide triphosphate hydrolases"/>
    <property type="match status" value="1"/>
</dbReference>
<dbReference type="EMBL" id="CP011126">
    <property type="protein sequence ID" value="AKQ33427.1"/>
    <property type="molecule type" value="Genomic_DNA"/>
</dbReference>
<evidence type="ECO:0000313" key="5">
    <source>
        <dbReference type="EMBL" id="AKQ33427.1"/>
    </source>
</evidence>
<name>A0ABN4HQK7_9COXI</name>
<dbReference type="SUPFAM" id="SSF52540">
    <property type="entry name" value="P-loop containing nucleoside triphosphate hydrolases"/>
    <property type="match status" value="1"/>
</dbReference>
<evidence type="ECO:0000313" key="6">
    <source>
        <dbReference type="EMBL" id="AKQ33514.1"/>
    </source>
</evidence>
<feature type="domain" description="ABC transporter" evidence="4">
    <location>
        <begin position="4"/>
        <end position="240"/>
    </location>
</feature>
<dbReference type="CDD" id="cd03261">
    <property type="entry name" value="ABC_Org_Solvent_Resistant"/>
    <property type="match status" value="1"/>
</dbReference>
<keyword evidence="3 6" id="KW-0067">ATP-binding</keyword>
<dbReference type="GO" id="GO:0005524">
    <property type="term" value="F:ATP binding"/>
    <property type="evidence" value="ECO:0007669"/>
    <property type="project" value="UniProtKB-KW"/>
</dbReference>
<dbReference type="InterPro" id="IPR003439">
    <property type="entry name" value="ABC_transporter-like_ATP-bd"/>
</dbReference>
<sequence length="262" mass="29018">MSVVIARNLSYSRKNNLIFNKINFEIARGKVTAIMGPSGSGKTTLLRLLSGQIKPFEGSLEVNGINSLSLSRSKLNQLRRKMGVLFQQGALFTDLNVFENVAFPLREHTNLPDDMIRDLVLMKLESVGLRGATSLFVNQLSGGMIQRVALARAIMLDPELMLYDEPFSGQDPINRGILLRLIRKLNKALGMTSVLVSHDFMEVTAISDYIYVIAGGKIIGSGSSEVIKTAQDPQIRQFVNGFADGPVHFRYPASDYRQDLLL</sequence>
<dbReference type="RefSeq" id="WP_048875092.1">
    <property type="nucleotide sequence ID" value="NZ_CP011126.1"/>
</dbReference>
<keyword evidence="1" id="KW-0813">Transport</keyword>